<evidence type="ECO:0000256" key="2">
    <source>
        <dbReference type="ARBA" id="ARBA00022614"/>
    </source>
</evidence>
<dbReference type="PANTHER" id="PTHR33463">
    <property type="entry name" value="NB-ARC DOMAIN-CONTAINING PROTEIN-RELATED"/>
    <property type="match status" value="1"/>
</dbReference>
<dbReference type="SUPFAM" id="SSF52540">
    <property type="entry name" value="P-loop containing nucleoside triphosphate hydrolases"/>
    <property type="match status" value="1"/>
</dbReference>
<organism evidence="10 11">
    <name type="scientific">Vitis vinifera</name>
    <name type="common">Grape</name>
    <dbReference type="NCBI Taxonomy" id="29760"/>
    <lineage>
        <taxon>Eukaryota</taxon>
        <taxon>Viridiplantae</taxon>
        <taxon>Streptophyta</taxon>
        <taxon>Embryophyta</taxon>
        <taxon>Tracheophyta</taxon>
        <taxon>Spermatophyta</taxon>
        <taxon>Magnoliopsida</taxon>
        <taxon>eudicotyledons</taxon>
        <taxon>Gunneridae</taxon>
        <taxon>Pentapetalae</taxon>
        <taxon>rosids</taxon>
        <taxon>Vitales</taxon>
        <taxon>Vitaceae</taxon>
        <taxon>Viteae</taxon>
        <taxon>Vitis</taxon>
    </lineage>
</organism>
<evidence type="ECO:0000259" key="8">
    <source>
        <dbReference type="Pfam" id="PF23559"/>
    </source>
</evidence>
<evidence type="ECO:0008006" key="12">
    <source>
        <dbReference type="Google" id="ProtNLM"/>
    </source>
</evidence>
<dbReference type="InterPro" id="IPR058922">
    <property type="entry name" value="WHD_DRP"/>
</dbReference>
<protein>
    <recommendedName>
        <fullName evidence="12">NB-ARC domain-containing protein</fullName>
    </recommendedName>
</protein>
<dbReference type="Proteomes" id="UP001227230">
    <property type="component" value="Chromosome 9"/>
</dbReference>
<evidence type="ECO:0000256" key="1">
    <source>
        <dbReference type="ARBA" id="ARBA00008894"/>
    </source>
</evidence>
<name>A0ABY9CI30_VITVI</name>
<evidence type="ECO:0000259" key="9">
    <source>
        <dbReference type="Pfam" id="PF23598"/>
    </source>
</evidence>
<evidence type="ECO:0000256" key="4">
    <source>
        <dbReference type="ARBA" id="ARBA00022741"/>
    </source>
</evidence>
<feature type="domain" description="Disease resistance R13L4/SHOC-2-like LRR" evidence="9">
    <location>
        <begin position="485"/>
        <end position="738"/>
    </location>
</feature>
<keyword evidence="11" id="KW-1185">Reference proteome</keyword>
<dbReference type="InterPro" id="IPR003591">
    <property type="entry name" value="Leu-rich_rpt_typical-subtyp"/>
</dbReference>
<dbReference type="InterPro" id="IPR050905">
    <property type="entry name" value="Plant_NBS-LRR"/>
</dbReference>
<comment type="similarity">
    <text evidence="1">Belongs to the disease resistance NB-LRR family.</text>
</comment>
<dbReference type="InterPro" id="IPR055414">
    <property type="entry name" value="LRR_R13L4/SHOC2-like"/>
</dbReference>
<dbReference type="InterPro" id="IPR002182">
    <property type="entry name" value="NB-ARC"/>
</dbReference>
<feature type="domain" description="NB-ARC" evidence="7">
    <location>
        <begin position="97"/>
        <end position="267"/>
    </location>
</feature>
<keyword evidence="5" id="KW-0611">Plant defense</keyword>
<keyword evidence="3" id="KW-0677">Repeat</keyword>
<dbReference type="SUPFAM" id="SSF52058">
    <property type="entry name" value="L domain-like"/>
    <property type="match status" value="1"/>
</dbReference>
<proteinExistence type="inferred from homology"/>
<dbReference type="InterPro" id="IPR027417">
    <property type="entry name" value="P-loop_NTPase"/>
</dbReference>
<dbReference type="Gene3D" id="1.10.8.430">
    <property type="entry name" value="Helical domain of apoptotic protease-activating factors"/>
    <property type="match status" value="1"/>
</dbReference>
<evidence type="ECO:0000256" key="5">
    <source>
        <dbReference type="ARBA" id="ARBA00022821"/>
    </source>
</evidence>
<gene>
    <name evidence="10" type="ORF">VitviT2T_013587</name>
</gene>
<dbReference type="Pfam" id="PF00931">
    <property type="entry name" value="NB-ARC"/>
    <property type="match status" value="1"/>
</dbReference>
<evidence type="ECO:0000313" key="11">
    <source>
        <dbReference type="Proteomes" id="UP001227230"/>
    </source>
</evidence>
<dbReference type="InterPro" id="IPR042197">
    <property type="entry name" value="Apaf_helical"/>
</dbReference>
<dbReference type="InterPro" id="IPR036388">
    <property type="entry name" value="WH-like_DNA-bd_sf"/>
</dbReference>
<keyword evidence="6" id="KW-0067">ATP-binding</keyword>
<evidence type="ECO:0000256" key="6">
    <source>
        <dbReference type="ARBA" id="ARBA00022840"/>
    </source>
</evidence>
<keyword evidence="2" id="KW-0433">Leucine-rich repeat</keyword>
<evidence type="ECO:0000256" key="3">
    <source>
        <dbReference type="ARBA" id="ARBA00022737"/>
    </source>
</evidence>
<reference evidence="10 11" key="1">
    <citation type="journal article" date="2023" name="Hortic Res">
        <title>The complete reference genome for grapevine (Vitis vinifera L.) genetics and breeding.</title>
        <authorList>
            <person name="Shi X."/>
            <person name="Cao S."/>
            <person name="Wang X."/>
            <person name="Huang S."/>
            <person name="Wang Y."/>
            <person name="Liu Z."/>
            <person name="Liu W."/>
            <person name="Leng X."/>
            <person name="Peng Y."/>
            <person name="Wang N."/>
            <person name="Wang Y."/>
            <person name="Ma Z."/>
            <person name="Xu X."/>
            <person name="Zhang F."/>
            <person name="Xue H."/>
            <person name="Zhong H."/>
            <person name="Wang Y."/>
            <person name="Zhang K."/>
            <person name="Velt A."/>
            <person name="Avia K."/>
            <person name="Holtgrawe D."/>
            <person name="Grimplet J."/>
            <person name="Matus J.T."/>
            <person name="Ware D."/>
            <person name="Wu X."/>
            <person name="Wang H."/>
            <person name="Liu C."/>
            <person name="Fang Y."/>
            <person name="Rustenholz C."/>
            <person name="Cheng Z."/>
            <person name="Xiao H."/>
            <person name="Zhou Y."/>
        </authorList>
    </citation>
    <scope>NUCLEOTIDE SEQUENCE [LARGE SCALE GENOMIC DNA]</scope>
    <source>
        <strain evidence="11">cv. Pinot noir / PN40024</strain>
        <tissue evidence="10">Leaf</tissue>
    </source>
</reference>
<feature type="domain" description="Disease resistance protein winged helix" evidence="8">
    <location>
        <begin position="353"/>
        <end position="420"/>
    </location>
</feature>
<dbReference type="Gene3D" id="1.10.10.10">
    <property type="entry name" value="Winged helix-like DNA-binding domain superfamily/Winged helix DNA-binding domain"/>
    <property type="match status" value="1"/>
</dbReference>
<dbReference type="EMBL" id="CP126656">
    <property type="protein sequence ID" value="WJZ94756.1"/>
    <property type="molecule type" value="Genomic_DNA"/>
</dbReference>
<keyword evidence="4" id="KW-0547">Nucleotide-binding</keyword>
<dbReference type="Pfam" id="PF23598">
    <property type="entry name" value="LRR_14"/>
    <property type="match status" value="1"/>
</dbReference>
<dbReference type="PANTHER" id="PTHR33463:SF220">
    <property type="entry name" value="NB-ARC DOMAIN-CONTAINING PROTEIN"/>
    <property type="match status" value="1"/>
</dbReference>
<dbReference type="Gene3D" id="3.80.10.10">
    <property type="entry name" value="Ribonuclease Inhibitor"/>
    <property type="match status" value="2"/>
</dbReference>
<accession>A0ABY9CI30</accession>
<dbReference type="PRINTS" id="PR00364">
    <property type="entry name" value="DISEASERSIST"/>
</dbReference>
<dbReference type="InterPro" id="IPR032675">
    <property type="entry name" value="LRR_dom_sf"/>
</dbReference>
<evidence type="ECO:0000313" key="10">
    <source>
        <dbReference type="EMBL" id="WJZ94756.1"/>
    </source>
</evidence>
<dbReference type="SMART" id="SM00369">
    <property type="entry name" value="LRR_TYP"/>
    <property type="match status" value="3"/>
</dbReference>
<dbReference type="Gene3D" id="3.40.50.300">
    <property type="entry name" value="P-loop containing nucleotide triphosphate hydrolases"/>
    <property type="match status" value="1"/>
</dbReference>
<evidence type="ECO:0000259" key="7">
    <source>
        <dbReference type="Pfam" id="PF00931"/>
    </source>
</evidence>
<sequence>MKRLDQVQGWISRVEAMETEVGQLIGDGAETIEEKRLCGSCYPKHCISSYTLGKKVVRNLQDVATLMSEGRYFEVVADIVPPAPVEEIPSRPTVGLESTFDKVWRSLEEEHVGIIGLYGLGGVGKTTLLTQINNHFLKTSHSFDVVIWVVVSKTPNLERVQNEIWEKVGFCDDKWKSKSRHEKGKDIWKALSKKRFVMLLDDMWEQMDMLEVGIPPPDQQNKSKLIFTTRSQDLCGQMGAHKKIEVKSLAWKDSWDLFQKYVGEETLNSDPEISELAEMVAKECCGLPLAIITIGRAMASKVTPQDWKHAIRVLQTSASNFPGMGHQVYPLLKYSYDSLPSKIVQSCFLYCSLFPEDFSIYKGTLIWTWLCEGFLDEFDDTDGAKNQGFNIISTLIHACLLEEPSDTKCVKLHDVVRDMALWITGEMGEMKGKPLVQTRAGLTQAPEFVKWTTAERISLMDNRIEKLTGSPTCPNLSTLLLDLNSDLHMISNGFFQFMPSLRVLSLSNTKIVELPSDISNLVSLQYLDLSDTEIKKLPIEMKNLVKLKVLNLRSTSNLSSIPRGLISSLLMLQAVGMYKCGLYGLVVEGSIESYGNESLVEELESLKYLTDLSVSITSASEFQRFLSSRKLPSCTLAICLKMFKGLSSLNLSSLENMKHLIVLAMEDFDSLREIKFDWAGKGKETVEYSNLNPKVKCFHGLHEVVINRCQMLKNLTWLIFAPNLLYLRIGQCDEMEEVIGNGANDGGNLSPFTKLIQLELNGLPQLKNVYWNPLPFLYLDRIEVVECPKLKKLPLNSNSANQGRVVIVGKQEWWNELEWEDEATLNTFLPSFQAI</sequence>
<dbReference type="Pfam" id="PF23559">
    <property type="entry name" value="WHD_DRP"/>
    <property type="match status" value="1"/>
</dbReference>